<gene>
    <name evidence="1" type="ORF">FL82_02072</name>
</gene>
<dbReference type="HOGENOM" id="CLU_116890_0_0_1"/>
<reference evidence="1" key="1">
    <citation type="submission" date="2017-08" db="EMBL/GenBank/DDBJ databases">
        <authorList>
            <person name="de Groot N.N."/>
        </authorList>
    </citation>
    <scope>NUCLEOTIDE SEQUENCE [LARGE SCALE GENOMIC DNA]</scope>
    <source>
        <strain evidence="1">PX439</strain>
    </source>
</reference>
<dbReference type="OMA" id="KLLECWE"/>
<protein>
    <submittedName>
        <fullName evidence="1">Uncharacterized protein</fullName>
    </submittedName>
</protein>
<accession>A0A261B9I5</accession>
<feature type="non-terminal residue" evidence="1">
    <location>
        <position position="1"/>
    </location>
</feature>
<dbReference type="Pfam" id="PF17305">
    <property type="entry name" value="DUF5354"/>
    <property type="match status" value="1"/>
</dbReference>
<proteinExistence type="predicted"/>
<organism evidence="1 2">
    <name type="scientific">Caenorhabditis remanei</name>
    <name type="common">Caenorhabditis vulgaris</name>
    <dbReference type="NCBI Taxonomy" id="31234"/>
    <lineage>
        <taxon>Eukaryota</taxon>
        <taxon>Metazoa</taxon>
        <taxon>Ecdysozoa</taxon>
        <taxon>Nematoda</taxon>
        <taxon>Chromadorea</taxon>
        <taxon>Rhabditida</taxon>
        <taxon>Rhabditina</taxon>
        <taxon>Rhabditomorpha</taxon>
        <taxon>Rhabditoidea</taxon>
        <taxon>Rhabditidae</taxon>
        <taxon>Peloderinae</taxon>
        <taxon>Caenorhabditis</taxon>
    </lineage>
</organism>
<dbReference type="EMBL" id="NMWX01000001">
    <property type="protein sequence ID" value="OZG06410.1"/>
    <property type="molecule type" value="Genomic_DNA"/>
</dbReference>
<dbReference type="CTD" id="9819427"/>
<dbReference type="InterPro" id="IPR035291">
    <property type="entry name" value="DUF5354"/>
</dbReference>
<dbReference type="KEGG" id="crq:GCK72_025371"/>
<dbReference type="STRING" id="31234.E3MJR0"/>
<dbReference type="eggNOG" id="ENOG502TJNC">
    <property type="taxonomic scope" value="Eukaryota"/>
</dbReference>
<name>A0A261B9I5_CAERE</name>
<evidence type="ECO:0000313" key="2">
    <source>
        <dbReference type="Proteomes" id="UP000216624"/>
    </source>
</evidence>
<dbReference type="Proteomes" id="UP000216624">
    <property type="component" value="Unassembled WGS sequence"/>
</dbReference>
<sequence length="151" mass="17200">MFKLAILSVAIVSVAAHLPALNTVQDARLQANSLLRCWEPMDEKNPSAGYALSEPLYTLCSYMPDPKEYEKFYVNGVDESSDDYTNIYKMFTDVAERHAVLNVCLQEGFQFHAETHPSQISLRCLCKRDGCNVPKHLLTFLDYNKKIIPQH</sequence>
<comment type="caution">
    <text evidence="1">The sequence shown here is derived from an EMBL/GenBank/DDBJ whole genome shotgun (WGS) entry which is preliminary data.</text>
</comment>
<keyword evidence="2" id="KW-1185">Reference proteome</keyword>
<dbReference type="PANTHER" id="PTHR31712">
    <property type="entry name" value="DIETARY RESTRICTION OVER EXPRESSED"/>
    <property type="match status" value="1"/>
</dbReference>
<dbReference type="PANTHER" id="PTHR31712:SF1">
    <property type="entry name" value="SECRETED PROTEIN"/>
    <property type="match status" value="1"/>
</dbReference>
<evidence type="ECO:0000313" key="1">
    <source>
        <dbReference type="EMBL" id="OZG06410.1"/>
    </source>
</evidence>